<keyword evidence="14" id="KW-1185">Reference proteome</keyword>
<comment type="catalytic activity">
    <reaction evidence="10">
        <text>a primary alcohol + NADP(+) = an aldehyde + NADPH + H(+)</text>
        <dbReference type="Rhea" id="RHEA:15937"/>
        <dbReference type="ChEBI" id="CHEBI:15378"/>
        <dbReference type="ChEBI" id="CHEBI:15734"/>
        <dbReference type="ChEBI" id="CHEBI:17478"/>
        <dbReference type="ChEBI" id="CHEBI:57783"/>
        <dbReference type="ChEBI" id="CHEBI:58349"/>
        <dbReference type="EC" id="1.1.1.2"/>
    </reaction>
    <physiologicalReaction direction="left-to-right" evidence="10">
        <dbReference type="Rhea" id="RHEA:15938"/>
    </physiologicalReaction>
    <physiologicalReaction direction="right-to-left" evidence="10">
        <dbReference type="Rhea" id="RHEA:15939"/>
    </physiologicalReaction>
</comment>
<sequence length="366" mass="40145">MAKDAFNGWVGKDISAADGNLVWESFTPKTWEETDVDIEVTHCGVCGSDLHVLKGGWHEPEFPNVVGHEIVGRAVRVGSQVTGIKVGDRVGVGAQSDSCLNCNLCKTDNENYCNDFVLTYDTKHKNGDRTMGGYADHARIPGNFVINLTPYPNVPSEVLAPMLCGGIAMFSPLRRYGAGPGKRVGIIGFGGLGHFGVMWAKALGADEVVVISRSRFKGRDAFKLGATKFIATKDEPDWATKYGRTIDLIINTVDSADMPLQEYLGLLVPMGTLVQIGIPDGNLPAFNPFTLVMTNRNITGTCVGSRKEIREMLQLANDQDLKTWINPFPMSQVNEALKSFNRSEAQYRIVLVNEKNLREDNFLSKL</sequence>
<dbReference type="PROSITE" id="PS00059">
    <property type="entry name" value="ADH_ZINC"/>
    <property type="match status" value="1"/>
</dbReference>
<evidence type="ECO:0000256" key="8">
    <source>
        <dbReference type="ARBA" id="ARBA00023002"/>
    </source>
</evidence>
<keyword evidence="5 11" id="KW-0479">Metal-binding</keyword>
<evidence type="ECO:0000313" key="13">
    <source>
        <dbReference type="EMBL" id="KAK6499709.1"/>
    </source>
</evidence>
<dbReference type="Pfam" id="PF00107">
    <property type="entry name" value="ADH_zinc_N"/>
    <property type="match status" value="1"/>
</dbReference>
<comment type="cofactor">
    <cofactor evidence="1 11">
        <name>Zn(2+)</name>
        <dbReference type="ChEBI" id="CHEBI:29105"/>
    </cofactor>
</comment>
<evidence type="ECO:0000256" key="11">
    <source>
        <dbReference type="RuleBase" id="RU361277"/>
    </source>
</evidence>
<dbReference type="Proteomes" id="UP001370758">
    <property type="component" value="Unassembled WGS sequence"/>
</dbReference>
<dbReference type="CDD" id="cd05283">
    <property type="entry name" value="CAD1"/>
    <property type="match status" value="1"/>
</dbReference>
<dbReference type="SUPFAM" id="SSF51735">
    <property type="entry name" value="NAD(P)-binding Rossmann-fold domains"/>
    <property type="match status" value="1"/>
</dbReference>
<dbReference type="InterPro" id="IPR036291">
    <property type="entry name" value="NAD(P)-bd_dom_sf"/>
</dbReference>
<comment type="caution">
    <text evidence="13">The sequence shown here is derived from an EMBL/GenBank/DDBJ whole genome shotgun (WGS) entry which is preliminary data.</text>
</comment>
<feature type="domain" description="Enoyl reductase (ER)" evidence="12">
    <location>
        <begin position="16"/>
        <end position="351"/>
    </location>
</feature>
<dbReference type="Pfam" id="PF08240">
    <property type="entry name" value="ADH_N"/>
    <property type="match status" value="1"/>
</dbReference>
<dbReference type="FunFam" id="3.40.50.720:FF:000158">
    <property type="entry name" value="Zinc-binding alcohol dehydrogenase"/>
    <property type="match status" value="1"/>
</dbReference>
<dbReference type="GO" id="GO:0008270">
    <property type="term" value="F:zinc ion binding"/>
    <property type="evidence" value="ECO:0007669"/>
    <property type="project" value="InterPro"/>
</dbReference>
<evidence type="ECO:0000256" key="4">
    <source>
        <dbReference type="ARBA" id="ARBA00022553"/>
    </source>
</evidence>
<dbReference type="GO" id="GO:0008106">
    <property type="term" value="F:alcohol dehydrogenase (NADP+) activity"/>
    <property type="evidence" value="ECO:0007669"/>
    <property type="project" value="UniProtKB-EC"/>
</dbReference>
<dbReference type="Gene3D" id="3.90.180.10">
    <property type="entry name" value="Medium-chain alcohol dehydrogenases, catalytic domain"/>
    <property type="match status" value="1"/>
</dbReference>
<evidence type="ECO:0000256" key="7">
    <source>
        <dbReference type="ARBA" id="ARBA00022857"/>
    </source>
</evidence>
<accession>A0AAV9VZM2</accession>
<dbReference type="GO" id="GO:0006066">
    <property type="term" value="P:alcohol metabolic process"/>
    <property type="evidence" value="ECO:0007669"/>
    <property type="project" value="UniProtKB-ARBA"/>
</dbReference>
<dbReference type="Gene3D" id="3.40.50.720">
    <property type="entry name" value="NAD(P)-binding Rossmann-like Domain"/>
    <property type="match status" value="1"/>
</dbReference>
<comment type="similarity">
    <text evidence="2 11">Belongs to the zinc-containing alcohol dehydrogenase family.</text>
</comment>
<evidence type="ECO:0000256" key="3">
    <source>
        <dbReference type="ARBA" id="ARBA00011738"/>
    </source>
</evidence>
<evidence type="ECO:0000256" key="10">
    <source>
        <dbReference type="ARBA" id="ARBA00050997"/>
    </source>
</evidence>
<keyword evidence="6 11" id="KW-0862">Zinc</keyword>
<gene>
    <name evidence="13" type="ORF">TWF481_010070</name>
</gene>
<dbReference type="InterPro" id="IPR047109">
    <property type="entry name" value="CAD-like"/>
</dbReference>
<evidence type="ECO:0000256" key="6">
    <source>
        <dbReference type="ARBA" id="ARBA00022833"/>
    </source>
</evidence>
<dbReference type="EC" id="1.1.1.2" evidence="9"/>
<keyword evidence="7" id="KW-0521">NADP</keyword>
<evidence type="ECO:0000256" key="5">
    <source>
        <dbReference type="ARBA" id="ARBA00022723"/>
    </source>
</evidence>
<comment type="subunit">
    <text evidence="3">Homodimer.</text>
</comment>
<dbReference type="AlphaFoldDB" id="A0AAV9VZM2"/>
<dbReference type="InterPro" id="IPR013149">
    <property type="entry name" value="ADH-like_C"/>
</dbReference>
<evidence type="ECO:0000256" key="1">
    <source>
        <dbReference type="ARBA" id="ARBA00001947"/>
    </source>
</evidence>
<evidence type="ECO:0000313" key="14">
    <source>
        <dbReference type="Proteomes" id="UP001370758"/>
    </source>
</evidence>
<dbReference type="SMART" id="SM00829">
    <property type="entry name" value="PKS_ER"/>
    <property type="match status" value="1"/>
</dbReference>
<dbReference type="EMBL" id="JAVHJL010000007">
    <property type="protein sequence ID" value="KAK6499709.1"/>
    <property type="molecule type" value="Genomic_DNA"/>
</dbReference>
<evidence type="ECO:0000256" key="2">
    <source>
        <dbReference type="ARBA" id="ARBA00008072"/>
    </source>
</evidence>
<dbReference type="InterPro" id="IPR013154">
    <property type="entry name" value="ADH-like_N"/>
</dbReference>
<protein>
    <recommendedName>
        <fullName evidence="9">alcohol dehydrogenase (NADP(+))</fullName>
        <ecNumber evidence="9">1.1.1.2</ecNumber>
    </recommendedName>
</protein>
<dbReference type="InterPro" id="IPR011032">
    <property type="entry name" value="GroES-like_sf"/>
</dbReference>
<name>A0AAV9VZM2_9PEZI</name>
<reference evidence="13 14" key="1">
    <citation type="submission" date="2023-08" db="EMBL/GenBank/DDBJ databases">
        <authorList>
            <person name="Palmer J.M."/>
        </authorList>
    </citation>
    <scope>NUCLEOTIDE SEQUENCE [LARGE SCALE GENOMIC DNA]</scope>
    <source>
        <strain evidence="13 14">TWF481</strain>
    </source>
</reference>
<keyword evidence="4" id="KW-0597">Phosphoprotein</keyword>
<evidence type="ECO:0000259" key="12">
    <source>
        <dbReference type="SMART" id="SM00829"/>
    </source>
</evidence>
<dbReference type="InterPro" id="IPR002328">
    <property type="entry name" value="ADH_Zn_CS"/>
</dbReference>
<dbReference type="InterPro" id="IPR020843">
    <property type="entry name" value="ER"/>
</dbReference>
<dbReference type="SUPFAM" id="SSF50129">
    <property type="entry name" value="GroES-like"/>
    <property type="match status" value="1"/>
</dbReference>
<organism evidence="13 14">
    <name type="scientific">Arthrobotrys musiformis</name>
    <dbReference type="NCBI Taxonomy" id="47236"/>
    <lineage>
        <taxon>Eukaryota</taxon>
        <taxon>Fungi</taxon>
        <taxon>Dikarya</taxon>
        <taxon>Ascomycota</taxon>
        <taxon>Pezizomycotina</taxon>
        <taxon>Orbiliomycetes</taxon>
        <taxon>Orbiliales</taxon>
        <taxon>Orbiliaceae</taxon>
        <taxon>Arthrobotrys</taxon>
    </lineage>
</organism>
<keyword evidence="8" id="KW-0560">Oxidoreductase</keyword>
<dbReference type="PANTHER" id="PTHR42683">
    <property type="entry name" value="ALDEHYDE REDUCTASE"/>
    <property type="match status" value="1"/>
</dbReference>
<proteinExistence type="inferred from homology"/>
<evidence type="ECO:0000256" key="9">
    <source>
        <dbReference type="ARBA" id="ARBA00024074"/>
    </source>
</evidence>